<protein>
    <submittedName>
        <fullName evidence="2">Uncharacterized protein</fullName>
    </submittedName>
</protein>
<dbReference type="EMBL" id="LR743589">
    <property type="protein sequence ID" value="CAA2616964.1"/>
    <property type="molecule type" value="Genomic_DNA"/>
</dbReference>
<evidence type="ECO:0000313" key="2">
    <source>
        <dbReference type="EMBL" id="CAA2616964.1"/>
    </source>
</evidence>
<keyword evidence="3" id="KW-1185">Reference proteome</keyword>
<feature type="region of interest" description="Disordered" evidence="1">
    <location>
        <begin position="1"/>
        <end position="22"/>
    </location>
</feature>
<gene>
    <name evidence="2" type="ORF">SI7747_02003175</name>
</gene>
<reference evidence="2 3" key="1">
    <citation type="submission" date="2019-12" db="EMBL/GenBank/DDBJ databases">
        <authorList>
            <person name="Scholz U."/>
            <person name="Mascher M."/>
            <person name="Fiebig A."/>
        </authorList>
    </citation>
    <scope>NUCLEOTIDE SEQUENCE</scope>
</reference>
<name>A0A7I8IGU3_SPIIN</name>
<dbReference type="Proteomes" id="UP001189122">
    <property type="component" value="Unassembled WGS sequence"/>
</dbReference>
<dbReference type="EMBL" id="CACRZD030000002">
    <property type="protein sequence ID" value="CAA6656635.1"/>
    <property type="molecule type" value="Genomic_DNA"/>
</dbReference>
<proteinExistence type="predicted"/>
<dbReference type="AlphaFoldDB" id="A0A7I8IGU3"/>
<evidence type="ECO:0000313" key="3">
    <source>
        <dbReference type="Proteomes" id="UP001189122"/>
    </source>
</evidence>
<organism evidence="2">
    <name type="scientific">Spirodela intermedia</name>
    <name type="common">Intermediate duckweed</name>
    <dbReference type="NCBI Taxonomy" id="51605"/>
    <lineage>
        <taxon>Eukaryota</taxon>
        <taxon>Viridiplantae</taxon>
        <taxon>Streptophyta</taxon>
        <taxon>Embryophyta</taxon>
        <taxon>Tracheophyta</taxon>
        <taxon>Spermatophyta</taxon>
        <taxon>Magnoliopsida</taxon>
        <taxon>Liliopsida</taxon>
        <taxon>Araceae</taxon>
        <taxon>Lemnoideae</taxon>
        <taxon>Spirodela</taxon>
    </lineage>
</organism>
<evidence type="ECO:0000256" key="1">
    <source>
        <dbReference type="SAM" id="MobiDB-lite"/>
    </source>
</evidence>
<accession>A0A7I8IGU3</accession>
<sequence length="44" mass="5148">MTGPPCLELKHRQKSPRSSEPFNWTQHRHTVCTVKIADLYGLRQ</sequence>